<dbReference type="SUPFAM" id="SSF48150">
    <property type="entry name" value="DNA-glycosylase"/>
    <property type="match status" value="1"/>
</dbReference>
<evidence type="ECO:0000256" key="1">
    <source>
        <dbReference type="ARBA" id="ARBA00004123"/>
    </source>
</evidence>
<dbReference type="Pfam" id="PF00730">
    <property type="entry name" value="HhH-GPD"/>
    <property type="match status" value="1"/>
</dbReference>
<dbReference type="InterPro" id="IPR011257">
    <property type="entry name" value="DNA_glycosylase"/>
</dbReference>
<feature type="compositionally biased region" description="Low complexity" evidence="3">
    <location>
        <begin position="52"/>
        <end position="69"/>
    </location>
</feature>
<dbReference type="PANTHER" id="PTHR15074">
    <property type="entry name" value="METHYL-CPG-BINDING PROTEIN"/>
    <property type="match status" value="1"/>
</dbReference>
<dbReference type="RefSeq" id="XP_052949596.1">
    <property type="nucleotide sequence ID" value="XM_053087907.1"/>
</dbReference>
<dbReference type="Gene3D" id="1.10.340.30">
    <property type="entry name" value="Hypothetical protein, domain 2"/>
    <property type="match status" value="1"/>
</dbReference>
<feature type="region of interest" description="Disordered" evidence="3">
    <location>
        <begin position="1"/>
        <end position="75"/>
    </location>
</feature>
<reference evidence="5" key="1">
    <citation type="journal article" date="2022" name="G3 (Bethesda)">
        <title>High quality genome of the basidiomycete yeast Dioszegia hungarica PDD-24b-2 isolated from cloud water.</title>
        <authorList>
            <person name="Jarrige D."/>
            <person name="Haridas S."/>
            <person name="Bleykasten-Grosshans C."/>
            <person name="Joly M."/>
            <person name="Nadalig T."/>
            <person name="Sancelme M."/>
            <person name="Vuilleumier S."/>
            <person name="Grigoriev I.V."/>
            <person name="Amato P."/>
            <person name="Bringel F."/>
        </authorList>
    </citation>
    <scope>NUCLEOTIDE SEQUENCE</scope>
    <source>
        <strain evidence="5">PDD-24b-2</strain>
    </source>
</reference>
<dbReference type="GeneID" id="77727112"/>
<comment type="caution">
    <text evidence="5">The sequence shown here is derived from an EMBL/GenBank/DDBJ whole genome shotgun (WGS) entry which is preliminary data.</text>
</comment>
<evidence type="ECO:0000313" key="5">
    <source>
        <dbReference type="EMBL" id="KAI9639819.1"/>
    </source>
</evidence>
<evidence type="ECO:0000256" key="2">
    <source>
        <dbReference type="ARBA" id="ARBA00023242"/>
    </source>
</evidence>
<feature type="domain" description="HhH-GPD" evidence="4">
    <location>
        <begin position="97"/>
        <end position="272"/>
    </location>
</feature>
<dbReference type="GO" id="GO:0003677">
    <property type="term" value="F:DNA binding"/>
    <property type="evidence" value="ECO:0007669"/>
    <property type="project" value="InterPro"/>
</dbReference>
<name>A0AA38HI33_9TREE</name>
<dbReference type="AlphaFoldDB" id="A0AA38HI33"/>
<dbReference type="GO" id="GO:0006285">
    <property type="term" value="P:base-excision repair, AP site formation"/>
    <property type="evidence" value="ECO:0007669"/>
    <property type="project" value="UniProtKB-ARBA"/>
</dbReference>
<evidence type="ECO:0000256" key="3">
    <source>
        <dbReference type="SAM" id="MobiDB-lite"/>
    </source>
</evidence>
<dbReference type="Proteomes" id="UP001164286">
    <property type="component" value="Unassembled WGS sequence"/>
</dbReference>
<dbReference type="EMBL" id="JAKWFO010000001">
    <property type="protein sequence ID" value="KAI9639819.1"/>
    <property type="molecule type" value="Genomic_DNA"/>
</dbReference>
<dbReference type="InterPro" id="IPR003265">
    <property type="entry name" value="HhH-GPD_domain"/>
</dbReference>
<evidence type="ECO:0000259" key="4">
    <source>
        <dbReference type="Pfam" id="PF00730"/>
    </source>
</evidence>
<keyword evidence="2" id="KW-0539">Nucleus</keyword>
<proteinExistence type="predicted"/>
<dbReference type="PANTHER" id="PTHR15074:SF0">
    <property type="entry name" value="METHYL-CPG-BINDING DOMAIN PROTEIN 4-LIKE PROTEIN"/>
    <property type="match status" value="1"/>
</dbReference>
<protein>
    <recommendedName>
        <fullName evidence="4">HhH-GPD domain-containing protein</fullName>
    </recommendedName>
</protein>
<sequence length="290" mass="31223">MPGPSDLSALPGPTTPRKARKPQTPARQLALPPTPESLPKAAKRPRRSAVQSASGAAEPSAAGPSVEPATIGQDGHTGKIHLAQERLMHDPWKLLVMTTLLNKTSGRAVRPIFEILLQRYPTAHDLSIASIPDMADLLYPLGLFNQRASSLIRFSQQYLNLGWPVTTREGSAPLSNGHTPLNSPIPADLDVKVFYGSGIYASDSFRIYSPLLPGGGATHKEAEWTAQWAEAVNGMHRAGRAFGVTGVRDAGVEALASYMTDIDTDPAEEEWRRVRPTGKGSLIVKKEGRS</sequence>
<gene>
    <name evidence="5" type="ORF">MKK02DRAFT_29791</name>
</gene>
<keyword evidence="6" id="KW-1185">Reference proteome</keyword>
<comment type="subcellular location">
    <subcellularLocation>
        <location evidence="1">Nucleus</location>
    </subcellularLocation>
</comment>
<accession>A0AA38HI33</accession>
<dbReference type="GO" id="GO:0005634">
    <property type="term" value="C:nucleus"/>
    <property type="evidence" value="ECO:0007669"/>
    <property type="project" value="UniProtKB-SubCell"/>
</dbReference>
<organism evidence="5 6">
    <name type="scientific">Dioszegia hungarica</name>
    <dbReference type="NCBI Taxonomy" id="4972"/>
    <lineage>
        <taxon>Eukaryota</taxon>
        <taxon>Fungi</taxon>
        <taxon>Dikarya</taxon>
        <taxon>Basidiomycota</taxon>
        <taxon>Agaricomycotina</taxon>
        <taxon>Tremellomycetes</taxon>
        <taxon>Tremellales</taxon>
        <taxon>Bulleribasidiaceae</taxon>
        <taxon>Dioszegia</taxon>
    </lineage>
</organism>
<dbReference type="InterPro" id="IPR045138">
    <property type="entry name" value="MeCP2/MBD4"/>
</dbReference>
<evidence type="ECO:0000313" key="6">
    <source>
        <dbReference type="Proteomes" id="UP001164286"/>
    </source>
</evidence>
<dbReference type="GO" id="GO:0003824">
    <property type="term" value="F:catalytic activity"/>
    <property type="evidence" value="ECO:0007669"/>
    <property type="project" value="InterPro"/>
</dbReference>